<dbReference type="Gene3D" id="2.170.130.10">
    <property type="entry name" value="TonB-dependent receptor, plug domain"/>
    <property type="match status" value="1"/>
</dbReference>
<dbReference type="NCBIfam" id="TIGR04056">
    <property type="entry name" value="OMP_RagA_SusC"/>
    <property type="match status" value="1"/>
</dbReference>
<dbReference type="RefSeq" id="WP_288880006.1">
    <property type="nucleotide sequence ID" value="NZ_CBFGNQ010000004.1"/>
</dbReference>
<feature type="transmembrane region" description="Helical" evidence="8">
    <location>
        <begin position="30"/>
        <end position="49"/>
    </location>
</feature>
<evidence type="ECO:0000313" key="10">
    <source>
        <dbReference type="EMBL" id="MEJ2901042.1"/>
    </source>
</evidence>
<dbReference type="InterPro" id="IPR037066">
    <property type="entry name" value="Plug_dom_sf"/>
</dbReference>
<dbReference type="SUPFAM" id="SSF56935">
    <property type="entry name" value="Porins"/>
    <property type="match status" value="1"/>
</dbReference>
<dbReference type="Gene3D" id="2.40.170.20">
    <property type="entry name" value="TonB-dependent receptor, beta-barrel domain"/>
    <property type="match status" value="1"/>
</dbReference>
<dbReference type="InterPro" id="IPR008969">
    <property type="entry name" value="CarboxyPept-like_regulatory"/>
</dbReference>
<evidence type="ECO:0000256" key="6">
    <source>
        <dbReference type="ARBA" id="ARBA00023237"/>
    </source>
</evidence>
<dbReference type="InterPro" id="IPR036942">
    <property type="entry name" value="Beta-barrel_TonB_sf"/>
</dbReference>
<sequence length="1167" mass="127653">MKFSAKPAEGAESYLCFSASNKSRYIIRQIMRLSLIITILITTTFQILFASNIKAQGSAQVQVTMELKNESVLSAIKKIEQQTNFRFIFRNSDIKDAKNLSVPLDTRSVKATLNLILRGNGLTFSEVNNKILIARAESHGIAGEQADAKVTGIVLDDEGNPLSGVTIMVKGDNSSSSATDLNGHFNITIPSDGNQTLVFSYIGFKTQEVPVGTSTSLKVTMVAAPGSLQEVVVLGYSAQKKSSITGSVATVSGAELRQSPAANISNSLVGRLPGLIAFQGSGQPGRDDSRLLIRGISSPTNSSPLIVIDGVPQEAVNAAGGQINATLPHIDPSDIESISILKDAGTAAVYGARAANGVILITTRRGEKGKTSLNYTFNGSWQKPTKLADLVDGYQYATLLNEMYTNENNFNPAQNRGYTPEQLEVIRTGSDPDRYANTDWYSAIMGASSFQQRHNLSVNGGGDKSRYFVSGGYLDQRGLFETSGYKQYSLRSNLDADISKSLKVSLNINARLEKTKDQTAGSAITSFYRMISPLIPSKFSNGAYNYISIPSGFSSLVNGSPYLMSKGEAGYRNTELNVLEGVGSLTYNFPFIEGLSAKGTLSYNRYQTYFKNFAKPYLTSIRNDDGTYVTRINGSITKASLTERMEQRQTVLAEASLNYKRTFGRHSLDLLALYTQTENQGNWLQASRGNYPSAQVDQIFAGDPANDDNDGSAFRNARQSVVGRAAYNFAEKYFLEFSFRYDGSDVFPKDKRFGFFPSISAGWVLSEESFLKDISAINFLKIRGSYGQLGNDRIGQFLYLNTYTLGTGLDGYYIFGNTNLQALVPGVIPNVSFTWEKANITNVGFETRLFNNQLGLTADYFYKRTKNILGDRSFSIPATIGGTLPRENLSTIDNSGFEFQLEHQNTLGAITYFIKPNVTFNRNKVIYMPEASGLLPYQSSIGQSIYVASGNLTSNLGYVAEGLYQSAAEIASGPTPLYANVAPGDIRYKDINNDGKITSADRTVIGKGDYPRMVYGISLGGSYKGFDLSILLQGAAKVQKYMTGQGEWAFAGNSVPSEKHLDRWTPDNTDASYPRLFSNNSNNKEISSYWLRDGSYLRLKNLELGYNVPASALRGLKISNARFYVSGTNLFTITSLKDVDPESFVSSFGAESYLIQKLFNLGLSVKF</sequence>
<proteinExistence type="inferred from homology"/>
<keyword evidence="8" id="KW-1133">Transmembrane helix</keyword>
<comment type="caution">
    <text evidence="10">The sequence shown here is derived from an EMBL/GenBank/DDBJ whole genome shotgun (WGS) entry which is preliminary data.</text>
</comment>
<dbReference type="Pfam" id="PF07715">
    <property type="entry name" value="Plug"/>
    <property type="match status" value="1"/>
</dbReference>
<protein>
    <submittedName>
        <fullName evidence="10">TonB-dependent receptor</fullName>
    </submittedName>
</protein>
<accession>A0ABU8NFR3</accession>
<evidence type="ECO:0000256" key="2">
    <source>
        <dbReference type="ARBA" id="ARBA00022448"/>
    </source>
</evidence>
<dbReference type="Pfam" id="PF13715">
    <property type="entry name" value="CarbopepD_reg_2"/>
    <property type="match status" value="1"/>
</dbReference>
<organism evidence="10 11">
    <name type="scientific">Pedobacter panaciterrae</name>
    <dbReference type="NCBI Taxonomy" id="363849"/>
    <lineage>
        <taxon>Bacteria</taxon>
        <taxon>Pseudomonadati</taxon>
        <taxon>Bacteroidota</taxon>
        <taxon>Sphingobacteriia</taxon>
        <taxon>Sphingobacteriales</taxon>
        <taxon>Sphingobacteriaceae</taxon>
        <taxon>Pedobacter</taxon>
    </lineage>
</organism>
<dbReference type="Proteomes" id="UP001378956">
    <property type="component" value="Unassembled WGS sequence"/>
</dbReference>
<keyword evidence="4 7" id="KW-0812">Transmembrane</keyword>
<evidence type="ECO:0000313" key="11">
    <source>
        <dbReference type="Proteomes" id="UP001378956"/>
    </source>
</evidence>
<comment type="similarity">
    <text evidence="7">Belongs to the TonB-dependent receptor family.</text>
</comment>
<evidence type="ECO:0000256" key="7">
    <source>
        <dbReference type="PROSITE-ProRule" id="PRU01360"/>
    </source>
</evidence>
<keyword evidence="2 7" id="KW-0813">Transport</keyword>
<evidence type="ECO:0000256" key="1">
    <source>
        <dbReference type="ARBA" id="ARBA00004571"/>
    </source>
</evidence>
<name>A0ABU8NFR3_9SPHI</name>
<keyword evidence="3 7" id="KW-1134">Transmembrane beta strand</keyword>
<evidence type="ECO:0000256" key="5">
    <source>
        <dbReference type="ARBA" id="ARBA00023136"/>
    </source>
</evidence>
<reference evidence="10 11" key="1">
    <citation type="submission" date="2024-03" db="EMBL/GenBank/DDBJ databases">
        <title>Sequence of Lycoming College Course Isolates.</title>
        <authorList>
            <person name="Plotts O."/>
            <person name="Newman J."/>
        </authorList>
    </citation>
    <scope>NUCLEOTIDE SEQUENCE [LARGE SCALE GENOMIC DNA]</scope>
    <source>
        <strain evidence="10 11">CJB-3</strain>
    </source>
</reference>
<dbReference type="PROSITE" id="PS52016">
    <property type="entry name" value="TONB_DEPENDENT_REC_3"/>
    <property type="match status" value="1"/>
</dbReference>
<keyword evidence="10" id="KW-0675">Receptor</keyword>
<dbReference type="InterPro" id="IPR039426">
    <property type="entry name" value="TonB-dep_rcpt-like"/>
</dbReference>
<dbReference type="NCBIfam" id="TIGR04057">
    <property type="entry name" value="SusC_RagA_signa"/>
    <property type="match status" value="1"/>
</dbReference>
<feature type="domain" description="TonB-dependent receptor plug" evidence="9">
    <location>
        <begin position="241"/>
        <end position="358"/>
    </location>
</feature>
<keyword evidence="11" id="KW-1185">Reference proteome</keyword>
<keyword evidence="6 7" id="KW-0998">Cell outer membrane</keyword>
<dbReference type="InterPro" id="IPR023996">
    <property type="entry name" value="TonB-dep_OMP_SusC/RagA"/>
</dbReference>
<evidence type="ECO:0000256" key="8">
    <source>
        <dbReference type="SAM" id="Phobius"/>
    </source>
</evidence>
<dbReference type="InterPro" id="IPR023997">
    <property type="entry name" value="TonB-dep_OMP_SusC/RagA_CS"/>
</dbReference>
<comment type="subcellular location">
    <subcellularLocation>
        <location evidence="1 7">Cell outer membrane</location>
        <topology evidence="1 7">Multi-pass membrane protein</topology>
    </subcellularLocation>
</comment>
<evidence type="ECO:0000259" key="9">
    <source>
        <dbReference type="Pfam" id="PF07715"/>
    </source>
</evidence>
<dbReference type="Gene3D" id="2.60.40.1120">
    <property type="entry name" value="Carboxypeptidase-like, regulatory domain"/>
    <property type="match status" value="1"/>
</dbReference>
<dbReference type="InterPro" id="IPR012910">
    <property type="entry name" value="Plug_dom"/>
</dbReference>
<dbReference type="EMBL" id="JBBEUB010000001">
    <property type="protein sequence ID" value="MEJ2901042.1"/>
    <property type="molecule type" value="Genomic_DNA"/>
</dbReference>
<keyword evidence="5 7" id="KW-0472">Membrane</keyword>
<dbReference type="SUPFAM" id="SSF49464">
    <property type="entry name" value="Carboxypeptidase regulatory domain-like"/>
    <property type="match status" value="1"/>
</dbReference>
<evidence type="ECO:0000256" key="4">
    <source>
        <dbReference type="ARBA" id="ARBA00022692"/>
    </source>
</evidence>
<evidence type="ECO:0000256" key="3">
    <source>
        <dbReference type="ARBA" id="ARBA00022452"/>
    </source>
</evidence>
<gene>
    <name evidence="10" type="ORF">WAE58_01320</name>
</gene>